<dbReference type="PROSITE" id="PS50878">
    <property type="entry name" value="RT_POL"/>
    <property type="match status" value="1"/>
</dbReference>
<proteinExistence type="predicted"/>
<dbReference type="Pfam" id="PF00078">
    <property type="entry name" value="RVT_1"/>
    <property type="match status" value="1"/>
</dbReference>
<organism evidence="2">
    <name type="scientific">marine sediment metagenome</name>
    <dbReference type="NCBI Taxonomy" id="412755"/>
    <lineage>
        <taxon>unclassified sequences</taxon>
        <taxon>metagenomes</taxon>
        <taxon>ecological metagenomes</taxon>
    </lineage>
</organism>
<accession>A0A0F9D1Z3</accession>
<dbReference type="EMBL" id="LAZR01043832">
    <property type="protein sequence ID" value="KKL06133.1"/>
    <property type="molecule type" value="Genomic_DNA"/>
</dbReference>
<evidence type="ECO:0000259" key="1">
    <source>
        <dbReference type="PROSITE" id="PS50878"/>
    </source>
</evidence>
<evidence type="ECO:0000313" key="2">
    <source>
        <dbReference type="EMBL" id="KKL06133.1"/>
    </source>
</evidence>
<comment type="caution">
    <text evidence="2">The sequence shown here is derived from an EMBL/GenBank/DDBJ whole genome shotgun (WGS) entry which is preliminary data.</text>
</comment>
<dbReference type="InterPro" id="IPR051083">
    <property type="entry name" value="GrpII_Intron_Splice-Mob/Def"/>
</dbReference>
<gene>
    <name evidence="2" type="ORF">LCGC14_2599060</name>
</gene>
<dbReference type="PANTHER" id="PTHR34047">
    <property type="entry name" value="NUCLEAR INTRON MATURASE 1, MITOCHONDRIAL-RELATED"/>
    <property type="match status" value="1"/>
</dbReference>
<sequence>MLLWGILVSLVAYPQRYRIFSLRAFLRKCLFLRYQLRSSEVLQESVRRVIEPIYEEDFKPFSCGFRPGRSQHQAIEYLFKEVSFGKKHYIIDADIKNYFGSIDHGILREFLDQRVKDGVIRRMIDKWLKAGVMEKGNISYSESGSPQGSVISPLLSNVYLHYVLDEWFSEQIQPMLKGQSFIVRFADDCVP</sequence>
<dbReference type="CDD" id="cd01651">
    <property type="entry name" value="RT_G2_intron"/>
    <property type="match status" value="1"/>
</dbReference>
<protein>
    <recommendedName>
        <fullName evidence="1">Reverse transcriptase domain-containing protein</fullName>
    </recommendedName>
</protein>
<dbReference type="AlphaFoldDB" id="A0A0F9D1Z3"/>
<dbReference type="InterPro" id="IPR043502">
    <property type="entry name" value="DNA/RNA_pol_sf"/>
</dbReference>
<feature type="domain" description="Reverse transcriptase" evidence="1">
    <location>
        <begin position="1"/>
        <end position="191"/>
    </location>
</feature>
<dbReference type="PANTHER" id="PTHR34047:SF8">
    <property type="entry name" value="PROTEIN YKFC"/>
    <property type="match status" value="1"/>
</dbReference>
<name>A0A0F9D1Z3_9ZZZZ</name>
<dbReference type="SUPFAM" id="SSF56672">
    <property type="entry name" value="DNA/RNA polymerases"/>
    <property type="match status" value="1"/>
</dbReference>
<dbReference type="InterPro" id="IPR000477">
    <property type="entry name" value="RT_dom"/>
</dbReference>
<reference evidence="2" key="1">
    <citation type="journal article" date="2015" name="Nature">
        <title>Complex archaea that bridge the gap between prokaryotes and eukaryotes.</title>
        <authorList>
            <person name="Spang A."/>
            <person name="Saw J.H."/>
            <person name="Jorgensen S.L."/>
            <person name="Zaremba-Niedzwiedzka K."/>
            <person name="Martijn J."/>
            <person name="Lind A.E."/>
            <person name="van Eijk R."/>
            <person name="Schleper C."/>
            <person name="Guy L."/>
            <person name="Ettema T.J."/>
        </authorList>
    </citation>
    <scope>NUCLEOTIDE SEQUENCE</scope>
</reference>